<feature type="region of interest" description="Disordered" evidence="1">
    <location>
        <begin position="144"/>
        <end position="174"/>
    </location>
</feature>
<proteinExistence type="predicted"/>
<dbReference type="RefSeq" id="XP_014658363.1">
    <property type="nucleotide sequence ID" value="XM_014802877.1"/>
</dbReference>
<keyword evidence="2" id="KW-0732">Signal</keyword>
<evidence type="ECO:0000256" key="2">
    <source>
        <dbReference type="SAM" id="SignalP"/>
    </source>
</evidence>
<dbReference type="OrthoDB" id="425936at2759"/>
<evidence type="ECO:0000313" key="4">
    <source>
        <dbReference type="EMBL" id="SPO44311.1"/>
    </source>
</evidence>
<dbReference type="AlphaFoldDB" id="A0A5C3FLC0"/>
<dbReference type="Proteomes" id="UP000325008">
    <property type="component" value="Unassembled WGS sequence"/>
</dbReference>
<dbReference type="PANTHER" id="PTHR37957:SF1">
    <property type="entry name" value="PHYTASE-LIKE DOMAIN-CONTAINING PROTEIN"/>
    <property type="match status" value="1"/>
</dbReference>
<feature type="domain" description="Phytase-like" evidence="3">
    <location>
        <begin position="79"/>
        <end position="377"/>
    </location>
</feature>
<organism evidence="4 5">
    <name type="scientific">Pseudozyma antarctica</name>
    <name type="common">Yeast</name>
    <name type="synonym">Candida antarctica</name>
    <dbReference type="NCBI Taxonomy" id="84753"/>
    <lineage>
        <taxon>Eukaryota</taxon>
        <taxon>Fungi</taxon>
        <taxon>Dikarya</taxon>
        <taxon>Basidiomycota</taxon>
        <taxon>Ustilaginomycotina</taxon>
        <taxon>Ustilaginomycetes</taxon>
        <taxon>Ustilaginales</taxon>
        <taxon>Ustilaginaceae</taxon>
        <taxon>Moesziomyces</taxon>
    </lineage>
</organism>
<dbReference type="Pfam" id="PF13449">
    <property type="entry name" value="Phytase-like"/>
    <property type="match status" value="1"/>
</dbReference>
<gene>
    <name evidence="4" type="ORF">PSANT_01996</name>
</gene>
<accession>A0A5C3FLC0</accession>
<comment type="caution">
    <text evidence="4">The sequence shown here is derived from an EMBL/GenBank/DDBJ whole genome shotgun (WGS) entry which is preliminary data.</text>
</comment>
<dbReference type="InterPro" id="IPR027372">
    <property type="entry name" value="Phytase-like_dom"/>
</dbReference>
<reference evidence="4" key="1">
    <citation type="submission" date="2018-03" db="EMBL/GenBank/DDBJ databases">
        <authorList>
            <person name="Guldener U."/>
        </authorList>
    </citation>
    <scope>NUCLEOTIDE SEQUENCE [LARGE SCALE GENOMIC DNA]</scope>
    <source>
        <strain evidence="4">ATCC34888</strain>
    </source>
</reference>
<feature type="chain" id="PRO_5022977915" description="Phytase-like domain-containing protein" evidence="2">
    <location>
        <begin position="22"/>
        <end position="513"/>
    </location>
</feature>
<feature type="compositionally biased region" description="Low complexity" evidence="1">
    <location>
        <begin position="162"/>
        <end position="171"/>
    </location>
</feature>
<dbReference type="EMBL" id="OOIQ01000003">
    <property type="protein sequence ID" value="SPO44311.1"/>
    <property type="molecule type" value="Genomic_DNA"/>
</dbReference>
<keyword evidence="5" id="KW-1185">Reference proteome</keyword>
<dbReference type="PANTHER" id="PTHR37957">
    <property type="entry name" value="BLR7070 PROTEIN"/>
    <property type="match status" value="1"/>
</dbReference>
<feature type="signal peptide" evidence="2">
    <location>
        <begin position="1"/>
        <end position="21"/>
    </location>
</feature>
<protein>
    <recommendedName>
        <fullName evidence="3">Phytase-like domain-containing protein</fullName>
    </recommendedName>
</protein>
<evidence type="ECO:0000313" key="5">
    <source>
        <dbReference type="Proteomes" id="UP000325008"/>
    </source>
</evidence>
<evidence type="ECO:0000256" key="1">
    <source>
        <dbReference type="SAM" id="MobiDB-lite"/>
    </source>
</evidence>
<evidence type="ECO:0000259" key="3">
    <source>
        <dbReference type="Pfam" id="PF13449"/>
    </source>
</evidence>
<sequence length="513" mass="53887">MLSKLFLALPLASTLLGAASGAAIAKRGSGVDPADFSSEGLVAIGQYSASLRDKNGETIGGIGSAGGLVPGKFSRSGNTYSGQLYLQPDRGYNVETTIDYVARHHTFDFQFSEYTGSANLSFSQASKLFNITYRDSLFYHETNGKNTTGLDPTAARTGGLSGSSSSDGPLSAANTPKSSLALSFDTEGFSANPDGTFWVSEEYTPGIYKVAADGSIIAYITPPEAVLPRINGKYNFTSKATPDSGRSPNAGFEGMAVSWDGNQLFGVLQSALVQDGGDGAPYVRIFEWDISSLSGVTSYQGGANPGDGVKLIAEYAFKVPTSSKGKARNVNDLFYLGHKTVGILVRDGNGFGSDDSGVKYKSIDILDLSTATNLAGTKYDSASGAIAPGGKLASGINLAAYSSLVDYTSDLPRFGMHSSGSPVDPTLLAAKIESLILLPTLPASDNDSSFDPDEYYLLSFSDNDFQTKDGYMRATGAYSAAYPQDVPTQLFVFKVKLPGVNRSDMLGRLGLSA</sequence>
<name>A0A5C3FLC0_PSEA2</name>